<dbReference type="PANTHER" id="PTHR32325:SF4">
    <property type="entry name" value="TRYPTOPHANASE"/>
    <property type="match status" value="1"/>
</dbReference>
<dbReference type="Gene3D" id="3.90.1150.10">
    <property type="entry name" value="Aspartate Aminotransferase, domain 1"/>
    <property type="match status" value="1"/>
</dbReference>
<dbReference type="InterPro" id="IPR015424">
    <property type="entry name" value="PyrdxlP-dep_Trfase"/>
</dbReference>
<dbReference type="AlphaFoldDB" id="A0A511QGF2"/>
<evidence type="ECO:0000313" key="2">
    <source>
        <dbReference type="Proteomes" id="UP000321922"/>
    </source>
</evidence>
<gene>
    <name evidence="1" type="ORF">VSA01S_24900</name>
</gene>
<name>A0A511QGF2_9VIBR</name>
<dbReference type="PANTHER" id="PTHR32325">
    <property type="entry name" value="BETA-ELIMINATING LYASE-LIKE PROTEIN-RELATED"/>
    <property type="match status" value="1"/>
</dbReference>
<organism evidence="1 2">
    <name type="scientific">Vibrio sagamiensis NBRC 104589</name>
    <dbReference type="NCBI Taxonomy" id="1219064"/>
    <lineage>
        <taxon>Bacteria</taxon>
        <taxon>Pseudomonadati</taxon>
        <taxon>Pseudomonadota</taxon>
        <taxon>Gammaproteobacteria</taxon>
        <taxon>Vibrionales</taxon>
        <taxon>Vibrionaceae</taxon>
        <taxon>Vibrio</taxon>
    </lineage>
</organism>
<sequence>MPRATYTQTHIDYVIEAFEKVKQNVVHKDKSLTFTYEPSVLRHFTARLKEVEIPYVLPNQATASETAQV</sequence>
<evidence type="ECO:0000313" key="1">
    <source>
        <dbReference type="EMBL" id="GEM76378.1"/>
    </source>
</evidence>
<dbReference type="SUPFAM" id="SSF53383">
    <property type="entry name" value="PLP-dependent transferases"/>
    <property type="match status" value="1"/>
</dbReference>
<reference evidence="1 2" key="1">
    <citation type="submission" date="2019-07" db="EMBL/GenBank/DDBJ databases">
        <title>Whole genome shotgun sequence of Vibrio sagamiensis NBRC 104589.</title>
        <authorList>
            <person name="Hosoyama A."/>
            <person name="Uohara A."/>
            <person name="Ohji S."/>
            <person name="Ichikawa N."/>
        </authorList>
    </citation>
    <scope>NUCLEOTIDE SEQUENCE [LARGE SCALE GENOMIC DNA]</scope>
    <source>
        <strain evidence="1 2">NBRC 104589</strain>
    </source>
</reference>
<keyword evidence="2" id="KW-1185">Reference proteome</keyword>
<dbReference type="EMBL" id="BJXJ01000024">
    <property type="protein sequence ID" value="GEM76378.1"/>
    <property type="molecule type" value="Genomic_DNA"/>
</dbReference>
<comment type="caution">
    <text evidence="1">The sequence shown here is derived from an EMBL/GenBank/DDBJ whole genome shotgun (WGS) entry which is preliminary data.</text>
</comment>
<protein>
    <recommendedName>
        <fullName evidence="3">Tryptophanase</fullName>
    </recommendedName>
</protein>
<dbReference type="Proteomes" id="UP000321922">
    <property type="component" value="Unassembled WGS sequence"/>
</dbReference>
<dbReference type="InterPro" id="IPR015422">
    <property type="entry name" value="PyrdxlP-dep_Trfase_small"/>
</dbReference>
<proteinExistence type="predicted"/>
<accession>A0A511QGF2</accession>
<evidence type="ECO:0008006" key="3">
    <source>
        <dbReference type="Google" id="ProtNLM"/>
    </source>
</evidence>